<name>A0AAV2F737_9ROSI</name>
<feature type="compositionally biased region" description="Low complexity" evidence="1">
    <location>
        <begin position="160"/>
        <end position="172"/>
    </location>
</feature>
<keyword evidence="3" id="KW-1185">Reference proteome</keyword>
<feature type="region of interest" description="Disordered" evidence="1">
    <location>
        <begin position="160"/>
        <end position="228"/>
    </location>
</feature>
<feature type="region of interest" description="Disordered" evidence="1">
    <location>
        <begin position="253"/>
        <end position="273"/>
    </location>
</feature>
<feature type="compositionally biased region" description="Pro residues" evidence="1">
    <location>
        <begin position="209"/>
        <end position="222"/>
    </location>
</feature>
<evidence type="ECO:0000256" key="1">
    <source>
        <dbReference type="SAM" id="MobiDB-lite"/>
    </source>
</evidence>
<dbReference type="AlphaFoldDB" id="A0AAV2F737"/>
<reference evidence="2 3" key="1">
    <citation type="submission" date="2024-04" db="EMBL/GenBank/DDBJ databases">
        <authorList>
            <person name="Fracassetti M."/>
        </authorList>
    </citation>
    <scope>NUCLEOTIDE SEQUENCE [LARGE SCALE GENOMIC DNA]</scope>
</reference>
<evidence type="ECO:0000313" key="3">
    <source>
        <dbReference type="Proteomes" id="UP001497516"/>
    </source>
</evidence>
<evidence type="ECO:0000313" key="2">
    <source>
        <dbReference type="EMBL" id="CAL1393819.1"/>
    </source>
</evidence>
<gene>
    <name evidence="2" type="ORF">LTRI10_LOCUS34365</name>
</gene>
<feature type="compositionally biased region" description="Low complexity" evidence="1">
    <location>
        <begin position="185"/>
        <end position="208"/>
    </location>
</feature>
<dbReference type="EMBL" id="OZ034819">
    <property type="protein sequence ID" value="CAL1393819.1"/>
    <property type="molecule type" value="Genomic_DNA"/>
</dbReference>
<organism evidence="2 3">
    <name type="scientific">Linum trigynum</name>
    <dbReference type="NCBI Taxonomy" id="586398"/>
    <lineage>
        <taxon>Eukaryota</taxon>
        <taxon>Viridiplantae</taxon>
        <taxon>Streptophyta</taxon>
        <taxon>Embryophyta</taxon>
        <taxon>Tracheophyta</taxon>
        <taxon>Spermatophyta</taxon>
        <taxon>Magnoliopsida</taxon>
        <taxon>eudicotyledons</taxon>
        <taxon>Gunneridae</taxon>
        <taxon>Pentapetalae</taxon>
        <taxon>rosids</taxon>
        <taxon>fabids</taxon>
        <taxon>Malpighiales</taxon>
        <taxon>Linaceae</taxon>
        <taxon>Linum</taxon>
    </lineage>
</organism>
<sequence>MVQQMQFLMKHRIWELFGRQLWQHDYLARTVLGKGSNASGVYIIDLRYIHSFVTGAPLCVGYMVGKMFENEAAKTCGGIMCGGIITALARAYWGLPENPMGLEISEGSTLLGETTLGKLGFLRRAGCRGEYLSIAKYKEWEIENNQKRAAKAARSTFASASSPAPLVATPTTAPAPTPTPLGVCSSSPAPAAAWHSATSVSQSHQSHSPPIPHPEVTPPVVPASPSSGDDLRAIIAILEARDTEKDKKIKELSQRLDEKFSTSSLTPPSYELV</sequence>
<proteinExistence type="predicted"/>
<protein>
    <submittedName>
        <fullName evidence="2">Uncharacterized protein</fullName>
    </submittedName>
</protein>
<dbReference type="Proteomes" id="UP001497516">
    <property type="component" value="Chromosome 6"/>
</dbReference>
<accession>A0AAV2F737</accession>